<evidence type="ECO:0000256" key="2">
    <source>
        <dbReference type="ARBA" id="ARBA00022801"/>
    </source>
</evidence>
<dbReference type="InterPro" id="IPR006500">
    <property type="entry name" value="Helicase_put_C_phage/plasmid"/>
</dbReference>
<protein>
    <submittedName>
        <fullName evidence="6">DNA primase</fullName>
    </submittedName>
</protein>
<dbReference type="GO" id="GO:0016787">
    <property type="term" value="F:hydrolase activity"/>
    <property type="evidence" value="ECO:0007669"/>
    <property type="project" value="UniProtKB-KW"/>
</dbReference>
<keyword evidence="4" id="KW-0067">ATP-binding</keyword>
<accession>A0A2A7B6Y9</accession>
<dbReference type="PANTHER" id="PTHR35372">
    <property type="entry name" value="ATP BINDING PROTEIN-RELATED"/>
    <property type="match status" value="1"/>
</dbReference>
<proteinExistence type="predicted"/>
<dbReference type="InterPro" id="IPR004968">
    <property type="entry name" value="DNA_primase/NTPase_C"/>
</dbReference>
<dbReference type="NCBIfam" id="TIGR01613">
    <property type="entry name" value="primase_Cterm"/>
    <property type="match status" value="1"/>
</dbReference>
<evidence type="ECO:0000313" key="6">
    <source>
        <dbReference type="EMBL" id="PDX87125.1"/>
    </source>
</evidence>
<dbReference type="InterPro" id="IPR014818">
    <property type="entry name" value="Phage/plasmid_primase_P4_C"/>
</dbReference>
<dbReference type="SMART" id="SM00885">
    <property type="entry name" value="D5_N"/>
    <property type="match status" value="1"/>
</dbReference>
<dbReference type="InterPro" id="IPR027417">
    <property type="entry name" value="P-loop_NTPase"/>
</dbReference>
<dbReference type="PANTHER" id="PTHR35372:SF2">
    <property type="entry name" value="SF3 HELICASE DOMAIN-CONTAINING PROTEIN"/>
    <property type="match status" value="1"/>
</dbReference>
<evidence type="ECO:0000256" key="4">
    <source>
        <dbReference type="ARBA" id="ARBA00022840"/>
    </source>
</evidence>
<dbReference type="Gene3D" id="3.40.50.300">
    <property type="entry name" value="P-loop containing nucleotide triphosphate hydrolases"/>
    <property type="match status" value="1"/>
</dbReference>
<sequence>MFFRGYVETKDKQCVEKFKGRTDFKTYEQVKSLPEFAGILAEDTILVDLDDGESSDVLFKVVQDYSLNCRVYRTTRGKHFLFKNSGVNGCKTHCTLAIGLKADIKVGVKSSYEVLKYGGVEREILYDTAENEQAQPLPRWLFPVRSKMAFLDMEEGDGRNQALFNYILTLQSNDFTVEEARETIRIINKYVLKVPLSDSEIETILRDDSFKKPVFYNGSTFLFDKFAIFLKNNAHIIKINNQLHIYKDGIYTAGYGEIEAAMIKHIPDLNRAKRSEVVDYLDLLIRDNTKPEDAHLIAFKNGLYNIIDGSFVDFTPEHIITNKIPWDYTPDATCPLVDNVLSRLSCNDAEIRALLEEVAGACLYRDNKLGGGKAVILVGDKSNGKSTYIEMLHAMLGDKNISTLDFKELDDRFSTAMLFGKLANLGDDISDSFKEDVAIFKKIATGESIKAENKGKDAFQFIPYAKLIFSANNIPRMKDPTGAAMRRLLTIPLNAKFSENDPDYDPQINVKLTQQEAMEYFILLAIGGLKRVLKNKHFTVSQKVQQAKTDYEQENNPILAFIEDCRNDNGDVEGIYNEATREVYIRYNEFCIKNNFRPVNRLTFSKQLNQALGTTVKNMRLNGKQCKVFVEQ</sequence>
<dbReference type="PROSITE" id="PS51206">
    <property type="entry name" value="SF3_HELICASE_1"/>
    <property type="match status" value="1"/>
</dbReference>
<evidence type="ECO:0000256" key="3">
    <source>
        <dbReference type="ARBA" id="ARBA00022806"/>
    </source>
</evidence>
<comment type="caution">
    <text evidence="6">The sequence shown here is derived from an EMBL/GenBank/DDBJ whole genome shotgun (WGS) entry which is preliminary data.</text>
</comment>
<dbReference type="InterPro" id="IPR045455">
    <property type="entry name" value="NrS-1_pol-like_helicase"/>
</dbReference>
<feature type="domain" description="SF3 helicase" evidence="5">
    <location>
        <begin position="350"/>
        <end position="506"/>
    </location>
</feature>
<dbReference type="GO" id="GO:0005524">
    <property type="term" value="F:ATP binding"/>
    <property type="evidence" value="ECO:0007669"/>
    <property type="project" value="UniProtKB-KW"/>
</dbReference>
<dbReference type="Proteomes" id="UP000220904">
    <property type="component" value="Unassembled WGS sequence"/>
</dbReference>
<dbReference type="OrthoDB" id="9763644at2"/>
<keyword evidence="2" id="KW-0378">Hydrolase</keyword>
<dbReference type="InterPro" id="IPR014015">
    <property type="entry name" value="Helicase_SF3_DNA-vir"/>
</dbReference>
<dbReference type="Pfam" id="PF08706">
    <property type="entry name" value="D5_N"/>
    <property type="match status" value="1"/>
</dbReference>
<keyword evidence="3" id="KW-0347">Helicase</keyword>
<dbReference type="InterPro" id="IPR051620">
    <property type="entry name" value="ORF904-like_C"/>
</dbReference>
<gene>
    <name evidence="6" type="ORF">CHR60_05070</name>
</gene>
<dbReference type="GO" id="GO:0004386">
    <property type="term" value="F:helicase activity"/>
    <property type="evidence" value="ECO:0007669"/>
    <property type="project" value="UniProtKB-KW"/>
</dbReference>
<dbReference type="EMBL" id="NOUV01000011">
    <property type="protein sequence ID" value="PDX87125.1"/>
    <property type="molecule type" value="Genomic_DNA"/>
</dbReference>
<evidence type="ECO:0000256" key="1">
    <source>
        <dbReference type="ARBA" id="ARBA00022741"/>
    </source>
</evidence>
<evidence type="ECO:0000313" key="7">
    <source>
        <dbReference type="Proteomes" id="UP000220904"/>
    </source>
</evidence>
<dbReference type="Pfam" id="PF19263">
    <property type="entry name" value="DUF5906"/>
    <property type="match status" value="1"/>
</dbReference>
<organism evidence="6 7">
    <name type="scientific">Faecalibacterium prausnitzii</name>
    <dbReference type="NCBI Taxonomy" id="853"/>
    <lineage>
        <taxon>Bacteria</taxon>
        <taxon>Bacillati</taxon>
        <taxon>Bacillota</taxon>
        <taxon>Clostridia</taxon>
        <taxon>Eubacteriales</taxon>
        <taxon>Oscillospiraceae</taxon>
        <taxon>Faecalibacterium</taxon>
    </lineage>
</organism>
<dbReference type="RefSeq" id="WP_097792021.1">
    <property type="nucleotide sequence ID" value="NZ_NOUV01000011.1"/>
</dbReference>
<dbReference type="AlphaFoldDB" id="A0A2A7B6Y9"/>
<name>A0A2A7B6Y9_9FIRM</name>
<reference evidence="6 7" key="1">
    <citation type="journal article" date="2017" name="Front. Microbiol.">
        <title>New Insights into the Diversity of the Genus Faecalibacterium.</title>
        <authorList>
            <person name="Benevides L."/>
            <person name="Burman S."/>
            <person name="Martin R."/>
            <person name="Robert V."/>
            <person name="Thomas M."/>
            <person name="Miquel S."/>
            <person name="Chain F."/>
            <person name="Sokol H."/>
            <person name="Bermudez-Humaran L.G."/>
            <person name="Morrison M."/>
            <person name="Langella P."/>
            <person name="Azevedo V.A."/>
            <person name="Chatel J.M."/>
            <person name="Soares S."/>
        </authorList>
    </citation>
    <scope>NUCLEOTIDE SEQUENCE [LARGE SCALE GENOMIC DNA]</scope>
    <source>
        <strain evidence="6 7">AHMP21</strain>
    </source>
</reference>
<dbReference type="Pfam" id="PF03288">
    <property type="entry name" value="Pox_D5"/>
    <property type="match status" value="1"/>
</dbReference>
<evidence type="ECO:0000259" key="5">
    <source>
        <dbReference type="PROSITE" id="PS51206"/>
    </source>
</evidence>
<keyword evidence="1" id="KW-0547">Nucleotide-binding</keyword>
<dbReference type="SUPFAM" id="SSF52540">
    <property type="entry name" value="P-loop containing nucleoside triphosphate hydrolases"/>
    <property type="match status" value="1"/>
</dbReference>